<dbReference type="InterPro" id="IPR018775">
    <property type="entry name" value="RlaP"/>
</dbReference>
<dbReference type="PANTHER" id="PTHR34817:SF1">
    <property type="entry name" value="NUCLEOTIDYLTRANSFERASE"/>
    <property type="match status" value="1"/>
</dbReference>
<dbReference type="STRING" id="1192034.CAP_7604"/>
<dbReference type="AlphaFoldDB" id="A0A017T0B5"/>
<evidence type="ECO:0000313" key="1">
    <source>
        <dbReference type="EMBL" id="EYF01986.1"/>
    </source>
</evidence>
<dbReference type="Pfam" id="PF10127">
    <property type="entry name" value="RlaP"/>
    <property type="match status" value="1"/>
</dbReference>
<dbReference type="Proteomes" id="UP000019678">
    <property type="component" value="Unassembled WGS sequence"/>
</dbReference>
<sequence length="259" mass="28431">MKVDALDEKQQAVADRVLDEEEADRAHLVVSLSGAHAYGFPSPDSDLDLKSVHIEPTARLLGLFRSAASPSRMEIIDGVEIDYSSNEIHPVLLGVLQGNGNYIERIVGALKLRAAPELDGLRPLCLAALSRRIYRHYLGFATSQLKAWEGGGKASAKKLLYVLRTTLTGTHALRTGKVVIDVTELLDEYGFGAARELVEAKRAGERSELPEETRERWDGEIGRAFATLDAAHASSVLPEEPPNADDLNAWLLDLRRSRL</sequence>
<name>A0A017T0B5_9BACT</name>
<evidence type="ECO:0000313" key="2">
    <source>
        <dbReference type="Proteomes" id="UP000019678"/>
    </source>
</evidence>
<reference evidence="1 2" key="1">
    <citation type="submission" date="2013-05" db="EMBL/GenBank/DDBJ databases">
        <title>Genome assembly of Chondromyces apiculatus DSM 436.</title>
        <authorList>
            <person name="Sharma G."/>
            <person name="Khatri I."/>
            <person name="Kaur C."/>
            <person name="Mayilraj S."/>
            <person name="Subramanian S."/>
        </authorList>
    </citation>
    <scope>NUCLEOTIDE SEQUENCE [LARGE SCALE GENOMIC DNA]</scope>
    <source>
        <strain evidence="1 2">DSM 436</strain>
    </source>
</reference>
<evidence type="ECO:0008006" key="3">
    <source>
        <dbReference type="Google" id="ProtNLM"/>
    </source>
</evidence>
<dbReference type="PANTHER" id="PTHR34817">
    <property type="entry name" value="NUCLEOTIDYLTRANSFERASE"/>
    <property type="match status" value="1"/>
</dbReference>
<proteinExistence type="predicted"/>
<comment type="caution">
    <text evidence="1">The sequence shown here is derived from an EMBL/GenBank/DDBJ whole genome shotgun (WGS) entry which is preliminary data.</text>
</comment>
<organism evidence="1 2">
    <name type="scientific">Chondromyces apiculatus DSM 436</name>
    <dbReference type="NCBI Taxonomy" id="1192034"/>
    <lineage>
        <taxon>Bacteria</taxon>
        <taxon>Pseudomonadati</taxon>
        <taxon>Myxococcota</taxon>
        <taxon>Polyangia</taxon>
        <taxon>Polyangiales</taxon>
        <taxon>Polyangiaceae</taxon>
        <taxon>Chondromyces</taxon>
    </lineage>
</organism>
<dbReference type="EMBL" id="ASRX01000068">
    <property type="protein sequence ID" value="EYF01986.1"/>
    <property type="molecule type" value="Genomic_DNA"/>
</dbReference>
<dbReference type="OrthoDB" id="9796845at2"/>
<dbReference type="eggNOG" id="COG3541">
    <property type="taxonomic scope" value="Bacteria"/>
</dbReference>
<protein>
    <recommendedName>
        <fullName evidence="3">Nucleotidyltransferase</fullName>
    </recommendedName>
</protein>
<gene>
    <name evidence="1" type="ORF">CAP_7604</name>
</gene>
<dbReference type="RefSeq" id="WP_044248356.1">
    <property type="nucleotide sequence ID" value="NZ_ASRX01000068.1"/>
</dbReference>
<accession>A0A017T0B5</accession>
<keyword evidence="2" id="KW-1185">Reference proteome</keyword>